<gene>
    <name evidence="9" type="ORF">M011DRAFT_420288</name>
</gene>
<dbReference type="InterPro" id="IPR001514">
    <property type="entry name" value="DNA-dir_RNA_pol_30-40kDasu_CS"/>
</dbReference>
<keyword evidence="10" id="KW-1185">Reference proteome</keyword>
<evidence type="ECO:0000256" key="6">
    <source>
        <dbReference type="ARBA" id="ARBA00025804"/>
    </source>
</evidence>
<evidence type="ECO:0000256" key="5">
    <source>
        <dbReference type="ARBA" id="ARBA00023242"/>
    </source>
</evidence>
<evidence type="ECO:0000259" key="8">
    <source>
        <dbReference type="SMART" id="SM00662"/>
    </source>
</evidence>
<evidence type="ECO:0000313" key="10">
    <source>
        <dbReference type="Proteomes" id="UP000799440"/>
    </source>
</evidence>
<comment type="subcellular location">
    <subcellularLocation>
        <location evidence="1">Nucleus</location>
    </subcellularLocation>
</comment>
<comment type="similarity">
    <text evidence="6">Belongs to the archaeal Rpo3/eukaryotic RPB3 RNA polymerase subunit family.</text>
</comment>
<dbReference type="InterPro" id="IPR050518">
    <property type="entry name" value="Rpo3/RPB3_RNA_Pol_subunit"/>
</dbReference>
<dbReference type="Pfam" id="PF01193">
    <property type="entry name" value="RNA_pol_L"/>
    <property type="match status" value="1"/>
</dbReference>
<evidence type="ECO:0000256" key="2">
    <source>
        <dbReference type="ARBA" id="ARBA00011730"/>
    </source>
</evidence>
<name>A0A6A6VHG3_9PLEO</name>
<dbReference type="OrthoDB" id="270173at2759"/>
<evidence type="ECO:0000256" key="7">
    <source>
        <dbReference type="ARBA" id="ARBA00072506"/>
    </source>
</evidence>
<dbReference type="HAMAP" id="MF_00320">
    <property type="entry name" value="RNApol_arch_Rpo3"/>
    <property type="match status" value="1"/>
</dbReference>
<evidence type="ECO:0000256" key="4">
    <source>
        <dbReference type="ARBA" id="ARBA00023163"/>
    </source>
</evidence>
<sequence length="325" mass="36021">MADFVGDLQDNDQIRVRFEEANKQRAKFRIENFNLETANSLRRTMLAEIPTLAIDIVEIEDNTSVIADEMLAHRLGLIPLSAKGVDELVYSRDCGFCTAYCDNCAVVYRLDAKCTSHDVMRVYARDLVIESNRPNDEVGRPVITDPEGLGALIVKLRKGQSVNMKCIAKKGIAKEHAKWCPTAAIGFEYDPANKLRHLDYWYEEDPKAEWPVDEERVNLDGGPEQEGEPFNYDAVPTRFFFDVETVGGLDPDEIVQKGISTLQQKCANIISELRGDAEEDFGARSPGADFGQENGYTTPYEVPGTSYGHAAGTAYGGTSAYGGGW</sequence>
<feature type="domain" description="DNA-directed RNA polymerase RpoA/D/Rpb3-type" evidence="8">
    <location>
        <begin position="25"/>
        <end position="272"/>
    </location>
</feature>
<evidence type="ECO:0000313" key="9">
    <source>
        <dbReference type="EMBL" id="KAF2749020.1"/>
    </source>
</evidence>
<dbReference type="FunFam" id="2.170.120.12:FF:000002">
    <property type="entry name" value="DNA-directed RNA polymerase II subunit RPB3"/>
    <property type="match status" value="1"/>
</dbReference>
<dbReference type="InterPro" id="IPR022842">
    <property type="entry name" value="RNAP_Rpo3/Rpb3/RPAC1"/>
</dbReference>
<dbReference type="GO" id="GO:0046983">
    <property type="term" value="F:protein dimerization activity"/>
    <property type="evidence" value="ECO:0007669"/>
    <property type="project" value="InterPro"/>
</dbReference>
<dbReference type="EMBL" id="MU006567">
    <property type="protein sequence ID" value="KAF2749020.1"/>
    <property type="molecule type" value="Genomic_DNA"/>
</dbReference>
<dbReference type="PROSITE" id="PS00446">
    <property type="entry name" value="RNA_POL_D_30KD"/>
    <property type="match status" value="1"/>
</dbReference>
<dbReference type="CDD" id="cd07031">
    <property type="entry name" value="RNAP_II_RPB3"/>
    <property type="match status" value="1"/>
</dbReference>
<dbReference type="Gene3D" id="3.30.1360.10">
    <property type="entry name" value="RNA polymerase, RBP11-like subunit"/>
    <property type="match status" value="1"/>
</dbReference>
<dbReference type="GO" id="GO:0005665">
    <property type="term" value="C:RNA polymerase II, core complex"/>
    <property type="evidence" value="ECO:0007669"/>
    <property type="project" value="TreeGrafter"/>
</dbReference>
<evidence type="ECO:0000256" key="1">
    <source>
        <dbReference type="ARBA" id="ARBA00004123"/>
    </source>
</evidence>
<dbReference type="InterPro" id="IPR036603">
    <property type="entry name" value="RBP11-like"/>
</dbReference>
<reference evidence="9" key="1">
    <citation type="journal article" date="2020" name="Stud. Mycol.">
        <title>101 Dothideomycetes genomes: a test case for predicting lifestyles and emergence of pathogens.</title>
        <authorList>
            <person name="Haridas S."/>
            <person name="Albert R."/>
            <person name="Binder M."/>
            <person name="Bloem J."/>
            <person name="Labutti K."/>
            <person name="Salamov A."/>
            <person name="Andreopoulos B."/>
            <person name="Baker S."/>
            <person name="Barry K."/>
            <person name="Bills G."/>
            <person name="Bluhm B."/>
            <person name="Cannon C."/>
            <person name="Castanera R."/>
            <person name="Culley D."/>
            <person name="Daum C."/>
            <person name="Ezra D."/>
            <person name="Gonzalez J."/>
            <person name="Henrissat B."/>
            <person name="Kuo A."/>
            <person name="Liang C."/>
            <person name="Lipzen A."/>
            <person name="Lutzoni F."/>
            <person name="Magnuson J."/>
            <person name="Mondo S."/>
            <person name="Nolan M."/>
            <person name="Ohm R."/>
            <person name="Pangilinan J."/>
            <person name="Park H.-J."/>
            <person name="Ramirez L."/>
            <person name="Alfaro M."/>
            <person name="Sun H."/>
            <person name="Tritt A."/>
            <person name="Yoshinaga Y."/>
            <person name="Zwiers L.-H."/>
            <person name="Turgeon B."/>
            <person name="Goodwin S."/>
            <person name="Spatafora J."/>
            <person name="Crous P."/>
            <person name="Grigoriev I."/>
        </authorList>
    </citation>
    <scope>NUCLEOTIDE SEQUENCE</scope>
    <source>
        <strain evidence="9">CBS 119925</strain>
    </source>
</reference>
<dbReference type="SUPFAM" id="SSF55257">
    <property type="entry name" value="RBP11-like subunits of RNA polymerase"/>
    <property type="match status" value="1"/>
</dbReference>
<dbReference type="PANTHER" id="PTHR11800:SF2">
    <property type="entry name" value="DNA-DIRECTED RNA POLYMERASE II SUBUNIT RPB3"/>
    <property type="match status" value="1"/>
</dbReference>
<proteinExistence type="inferred from homology"/>
<dbReference type="AlphaFoldDB" id="A0A6A6VHG3"/>
<dbReference type="InterPro" id="IPR036643">
    <property type="entry name" value="RNApol_insert_sf"/>
</dbReference>
<dbReference type="Pfam" id="PF01000">
    <property type="entry name" value="RNA_pol_A_bac"/>
    <property type="match status" value="1"/>
</dbReference>
<dbReference type="GO" id="GO:0003677">
    <property type="term" value="F:DNA binding"/>
    <property type="evidence" value="ECO:0007669"/>
    <property type="project" value="InterPro"/>
</dbReference>
<dbReference type="NCBIfam" id="NF001988">
    <property type="entry name" value="PRK00783.1"/>
    <property type="match status" value="1"/>
</dbReference>
<accession>A0A6A6VHG3</accession>
<keyword evidence="3" id="KW-0240">DNA-directed RNA polymerase</keyword>
<dbReference type="Proteomes" id="UP000799440">
    <property type="component" value="Unassembled WGS sequence"/>
</dbReference>
<dbReference type="Gene3D" id="2.170.120.12">
    <property type="entry name" value="DNA-directed RNA polymerase, insert domain"/>
    <property type="match status" value="1"/>
</dbReference>
<comment type="subunit">
    <text evidence="2">Component of the RNA polymerase II (Pol II) complex consisting of 12 subunits.</text>
</comment>
<evidence type="ECO:0000256" key="3">
    <source>
        <dbReference type="ARBA" id="ARBA00022478"/>
    </source>
</evidence>
<dbReference type="SMART" id="SM00662">
    <property type="entry name" value="RPOLD"/>
    <property type="match status" value="1"/>
</dbReference>
<keyword evidence="5" id="KW-0539">Nucleus</keyword>
<dbReference type="GO" id="GO:0003899">
    <property type="term" value="F:DNA-directed RNA polymerase activity"/>
    <property type="evidence" value="ECO:0007669"/>
    <property type="project" value="InterPro"/>
</dbReference>
<organism evidence="9 10">
    <name type="scientific">Sporormia fimetaria CBS 119925</name>
    <dbReference type="NCBI Taxonomy" id="1340428"/>
    <lineage>
        <taxon>Eukaryota</taxon>
        <taxon>Fungi</taxon>
        <taxon>Dikarya</taxon>
        <taxon>Ascomycota</taxon>
        <taxon>Pezizomycotina</taxon>
        <taxon>Dothideomycetes</taxon>
        <taxon>Pleosporomycetidae</taxon>
        <taxon>Pleosporales</taxon>
        <taxon>Sporormiaceae</taxon>
        <taxon>Sporormia</taxon>
    </lineage>
</organism>
<keyword evidence="4" id="KW-0804">Transcription</keyword>
<protein>
    <recommendedName>
        <fullName evidence="7">DNA-directed RNA polymerase II subunit RPB3</fullName>
    </recommendedName>
</protein>
<dbReference type="PANTHER" id="PTHR11800">
    <property type="entry name" value="DNA-DIRECTED RNA POLYMERASE"/>
    <property type="match status" value="1"/>
</dbReference>
<dbReference type="InterPro" id="IPR011263">
    <property type="entry name" value="DNA-dir_RNA_pol_RpoA/D/Rpb3"/>
</dbReference>
<dbReference type="GO" id="GO:0006366">
    <property type="term" value="P:transcription by RNA polymerase II"/>
    <property type="evidence" value="ECO:0007669"/>
    <property type="project" value="TreeGrafter"/>
</dbReference>
<dbReference type="SUPFAM" id="SSF56553">
    <property type="entry name" value="Insert subdomain of RNA polymerase alpha subunit"/>
    <property type="match status" value="1"/>
</dbReference>
<dbReference type="InterPro" id="IPR011262">
    <property type="entry name" value="DNA-dir_RNA_pol_insert"/>
</dbReference>